<dbReference type="Pfam" id="PF10377">
    <property type="entry name" value="ATG11"/>
    <property type="match status" value="1"/>
</dbReference>
<comment type="function">
    <text evidence="7">Involved in cytoplasm to vacuole transport (Cvt), pexophagy, mitophagy and nucleophagy. Recruits mitochondria for their selective degradation via autophagy (mitophagy) during starvation. Works as scaffold proteins that recruit ATG proteins to the pre-autophagosome (PAS), the site of vesicle/autophagosome formation. Required for the Cvt vesicles completion.</text>
</comment>
<dbReference type="InterPro" id="IPR019460">
    <property type="entry name" value="Atg11_C"/>
</dbReference>
<dbReference type="GO" id="GO:0034045">
    <property type="term" value="C:phagophore assembly site membrane"/>
    <property type="evidence" value="ECO:0007669"/>
    <property type="project" value="UniProtKB-SubCell"/>
</dbReference>
<feature type="compositionally biased region" description="Polar residues" evidence="9">
    <location>
        <begin position="1045"/>
        <end position="1057"/>
    </location>
</feature>
<evidence type="ECO:0000256" key="6">
    <source>
        <dbReference type="ARBA" id="ARBA00023054"/>
    </source>
</evidence>
<comment type="subunit">
    <text evidence="7">Homodimer.</text>
</comment>
<dbReference type="GO" id="GO:0060090">
    <property type="term" value="F:molecular adaptor activity"/>
    <property type="evidence" value="ECO:0007669"/>
    <property type="project" value="TreeGrafter"/>
</dbReference>
<feature type="coiled-coil region" evidence="8">
    <location>
        <begin position="874"/>
        <end position="992"/>
    </location>
</feature>
<keyword evidence="4 7" id="KW-0653">Protein transport</keyword>
<dbReference type="GO" id="GO:0000422">
    <property type="term" value="P:autophagy of mitochondrion"/>
    <property type="evidence" value="ECO:0007669"/>
    <property type="project" value="TreeGrafter"/>
</dbReference>
<dbReference type="Proteomes" id="UP000696280">
    <property type="component" value="Unassembled WGS sequence"/>
</dbReference>
<feature type="region of interest" description="Disordered" evidence="9">
    <location>
        <begin position="1335"/>
        <end position="1389"/>
    </location>
</feature>
<dbReference type="GO" id="GO:0019901">
    <property type="term" value="F:protein kinase binding"/>
    <property type="evidence" value="ECO:0007669"/>
    <property type="project" value="TreeGrafter"/>
</dbReference>
<feature type="coiled-coil region" evidence="8">
    <location>
        <begin position="549"/>
        <end position="576"/>
    </location>
</feature>
<evidence type="ECO:0000256" key="1">
    <source>
        <dbReference type="ARBA" id="ARBA00009729"/>
    </source>
</evidence>
<comment type="caution">
    <text evidence="12">The sequence shown here is derived from an EMBL/GenBank/DDBJ whole genome shotgun (WGS) entry which is preliminary data.</text>
</comment>
<evidence type="ECO:0000256" key="8">
    <source>
        <dbReference type="SAM" id="Coils"/>
    </source>
</evidence>
<evidence type="ECO:0000259" key="10">
    <source>
        <dbReference type="Pfam" id="PF04108"/>
    </source>
</evidence>
<dbReference type="OrthoDB" id="447953at2759"/>
<evidence type="ECO:0000256" key="2">
    <source>
        <dbReference type="ARBA" id="ARBA00013804"/>
    </source>
</evidence>
<reference evidence="12" key="1">
    <citation type="submission" date="2021-07" db="EMBL/GenBank/DDBJ databases">
        <authorList>
            <person name="Durling M."/>
        </authorList>
    </citation>
    <scope>NUCLEOTIDE SEQUENCE</scope>
</reference>
<evidence type="ECO:0000259" key="11">
    <source>
        <dbReference type="Pfam" id="PF10377"/>
    </source>
</evidence>
<comment type="similarity">
    <text evidence="1 7">Belongs to the ATG11 family.</text>
</comment>
<proteinExistence type="inferred from homology"/>
<evidence type="ECO:0000313" key="13">
    <source>
        <dbReference type="Proteomes" id="UP000696280"/>
    </source>
</evidence>
<accession>A0A9N9KTL8</accession>
<evidence type="ECO:0000256" key="3">
    <source>
        <dbReference type="ARBA" id="ARBA00022448"/>
    </source>
</evidence>
<keyword evidence="3 7" id="KW-0813">Transport</keyword>
<dbReference type="GO" id="GO:0005774">
    <property type="term" value="C:vacuolar membrane"/>
    <property type="evidence" value="ECO:0007669"/>
    <property type="project" value="UniProtKB-SubCell"/>
</dbReference>
<dbReference type="Gene3D" id="1.10.287.1490">
    <property type="match status" value="1"/>
</dbReference>
<dbReference type="PANTHER" id="PTHR13222:SF1">
    <property type="entry name" value="RB1-INDUCIBLE COILED-COIL PROTEIN 1"/>
    <property type="match status" value="1"/>
</dbReference>
<comment type="subcellular location">
    <subcellularLocation>
        <location evidence="7">Preautophagosomal structure membrane</location>
        <topology evidence="7">Peripheral membrane protein</topology>
    </subcellularLocation>
    <subcellularLocation>
        <location evidence="7">Vacuole membrane</location>
        <topology evidence="7">Peripheral membrane protein</topology>
    </subcellularLocation>
    <text evidence="7">During pexophagy, accumulates in the vacuolar membrane region, where the peroxisomes contact the vacuole.</text>
</comment>
<keyword evidence="7" id="KW-0472">Membrane</keyword>
<feature type="domain" description="Autophagy protein ATG17-like" evidence="10">
    <location>
        <begin position="117"/>
        <end position="451"/>
    </location>
</feature>
<evidence type="ECO:0000313" key="12">
    <source>
        <dbReference type="EMBL" id="CAG8951900.1"/>
    </source>
</evidence>
<keyword evidence="5 7" id="KW-0072">Autophagy</keyword>
<keyword evidence="7" id="KW-0926">Vacuole</keyword>
<feature type="region of interest" description="Disordered" evidence="9">
    <location>
        <begin position="580"/>
        <end position="640"/>
    </location>
</feature>
<gene>
    <name evidence="12" type="ORF">HYFRA_00005704</name>
</gene>
<dbReference type="GO" id="GO:1903599">
    <property type="term" value="P:positive regulation of autophagy of mitochondrion"/>
    <property type="evidence" value="ECO:0007669"/>
    <property type="project" value="UniProtKB-UniRule"/>
</dbReference>
<dbReference type="InterPro" id="IPR045326">
    <property type="entry name" value="ATG17-like_dom"/>
</dbReference>
<dbReference type="PANTHER" id="PTHR13222">
    <property type="entry name" value="RB1-INDUCIBLE COILED-COIL"/>
    <property type="match status" value="1"/>
</dbReference>
<name>A0A9N9KTL8_9HELO</name>
<evidence type="ECO:0000256" key="5">
    <source>
        <dbReference type="ARBA" id="ARBA00023006"/>
    </source>
</evidence>
<protein>
    <recommendedName>
        <fullName evidence="2 7">Autophagy-related protein 11</fullName>
    </recommendedName>
</protein>
<feature type="coiled-coil region" evidence="8">
    <location>
        <begin position="644"/>
        <end position="809"/>
    </location>
</feature>
<dbReference type="GO" id="GO:0015031">
    <property type="term" value="P:protein transport"/>
    <property type="evidence" value="ECO:0007669"/>
    <property type="project" value="UniProtKB-KW"/>
</dbReference>
<evidence type="ECO:0000256" key="7">
    <source>
        <dbReference type="RuleBase" id="RU367075"/>
    </source>
</evidence>
<dbReference type="GO" id="GO:0034727">
    <property type="term" value="P:piecemeal microautophagy of the nucleus"/>
    <property type="evidence" value="ECO:0007669"/>
    <property type="project" value="TreeGrafter"/>
</dbReference>
<evidence type="ECO:0000256" key="4">
    <source>
        <dbReference type="ARBA" id="ARBA00022927"/>
    </source>
</evidence>
<evidence type="ECO:0000256" key="9">
    <source>
        <dbReference type="SAM" id="MobiDB-lite"/>
    </source>
</evidence>
<keyword evidence="13" id="KW-1185">Reference proteome</keyword>
<dbReference type="GO" id="GO:0000045">
    <property type="term" value="P:autophagosome assembly"/>
    <property type="evidence" value="ECO:0007669"/>
    <property type="project" value="UniProtKB-UniRule"/>
</dbReference>
<feature type="region of interest" description="Disordered" evidence="9">
    <location>
        <begin position="1029"/>
        <end position="1061"/>
    </location>
</feature>
<dbReference type="Pfam" id="PF04108">
    <property type="entry name" value="ATG17_like"/>
    <property type="match status" value="1"/>
</dbReference>
<sequence>MALQILLAHTGQRLQIDPRSFESLDAFKIWVSRHSSISPQEHTALIAEGKPLKLEALSSEKEVFVYDRRITEKASSKSAASELIGIPLPPKYTPSKAPDTIANSNDMRAWEDLFMARRTWALDVVKACTDMSNEAQKRYDELHVIARSIDTVIISYRKHVKTLDKQNNEFQTGTKELEDQRALATKNWPTILASLPATSALLRFITGDESRRIPMNPTLADILEAEDCRKALEISQATIKSLNQNGPIVGRKVDVVMAKMDALQDKIVNELARKVPGHASDPAQLIEDIEALARKVNNDYESVLTFPKNSKGVSQASRSALLHTKNYLPNLAKRALEMDEILRSVTEARNAMAESSLGIMHDLYSITVLITEANSLFEKMDPNDNARHAIDMLNYINILPTTTASLMAEAIRRREWNEKVKSDSSTLAVEMSTFQEEEAKRRRKWQKNNGSRLWGDRSEHGVASLEVNLRGEEEEWPQVTRPDLEEFLENLKAHNSESQDVANVFKIIKDLNSPTKQQSKRAKAFKAGSMHEAALGRSTLLVRGDDDLIRVLQEEKQKVESQLKTSQSRVRRLEDVLHRQTQMSRAPTSNAFHISGIPSPDTNVTANPLASPHLIDDISRRSSVSSRRYSSHQNPDEKAMQQKLLSAEAEVIAEREKVAGLEREISARKTSAENLKSRMDEVNITKNDLFQNFEAQQREFIVERKSLEEDIKKYKATIEELENEIEHFMGSREHEKASVDEQVRMLQDELEKTRQSHIAESQKAQGQVDYLRNDAKLQRETNETLERQLQRARADNRELLSRVEHAESMVGEQFRVLQDIHLQLSPRSKKIPDDLPALAEVLVGLSGDLVAELKSVKSDATIARSDRDTAQSTILALKSEVDETRTKLQKEQTESARLNEALASGEAKFVALEAELADERGQLSTLRTKIADGETGSESLRNRLEEEEQKVTSMSEDLATRQSRIGSLEEELRDSKEKYEFAQSKHEKLASRFEARTSRAKDLTQRVYMQNDRLCRLLERLSYSVTRDGGSMTIQRIPKPERSNANDSSDPGSSLRKSVSGAITRKSMVDSGDLELLYWMNNDDSEVESEKYGAYLNAIGSFDVEAFCDVLTKRIKDIEYTAKKYSRDARSYRDKSHAAQNEAHEKIAFKHFKEGDLALFLPTRNQATRPWAAFNVGAPHYFLREQDSHKLRARDWLLARIHKIEERVVDLSKSMTASHNAADGKSIGGDSFEDDNPFELSDGLRWYLIDAAEEKPGAPSTPGLGKSTVASAHIDATGQIRKSKKSSTAGVEGINKTLSRSLDSRRSSVNSKKAIPIASTLIKTGSTATDTASLKAASTTSIQPPGETTDAQIIRPSSKHGPANGGETAAGNHSEVRNKLIDDLMSGYS</sequence>
<feature type="domain" description="Autophagy-related protein 11 C-terminal" evidence="11">
    <location>
        <begin position="1110"/>
        <end position="1253"/>
    </location>
</feature>
<feature type="compositionally biased region" description="Polar residues" evidence="9">
    <location>
        <begin position="580"/>
        <end position="592"/>
    </location>
</feature>
<dbReference type="EMBL" id="CAJVRL010000044">
    <property type="protein sequence ID" value="CAG8951900.1"/>
    <property type="molecule type" value="Genomic_DNA"/>
</dbReference>
<dbReference type="GO" id="GO:0061709">
    <property type="term" value="P:reticulophagy"/>
    <property type="evidence" value="ECO:0007669"/>
    <property type="project" value="TreeGrafter"/>
</dbReference>
<organism evidence="12 13">
    <name type="scientific">Hymenoscyphus fraxineus</name>
    <dbReference type="NCBI Taxonomy" id="746836"/>
    <lineage>
        <taxon>Eukaryota</taxon>
        <taxon>Fungi</taxon>
        <taxon>Dikarya</taxon>
        <taxon>Ascomycota</taxon>
        <taxon>Pezizomycotina</taxon>
        <taxon>Leotiomycetes</taxon>
        <taxon>Helotiales</taxon>
        <taxon>Helotiaceae</taxon>
        <taxon>Hymenoscyphus</taxon>
    </lineage>
</organism>
<dbReference type="InterPro" id="IPR040040">
    <property type="entry name" value="ATG11"/>
</dbReference>
<keyword evidence="6 8" id="KW-0175">Coiled coil</keyword>
<dbReference type="GO" id="GO:1990316">
    <property type="term" value="C:Atg1/ULK1 kinase complex"/>
    <property type="evidence" value="ECO:0007669"/>
    <property type="project" value="TreeGrafter"/>
</dbReference>
<dbReference type="GO" id="GO:0034517">
    <property type="term" value="P:ribophagy"/>
    <property type="evidence" value="ECO:0007669"/>
    <property type="project" value="TreeGrafter"/>
</dbReference>